<feature type="compositionally biased region" description="Low complexity" evidence="1">
    <location>
        <begin position="235"/>
        <end position="244"/>
    </location>
</feature>
<evidence type="ECO:0000313" key="2">
    <source>
        <dbReference type="EMBL" id="SCM83517.1"/>
    </source>
</evidence>
<gene>
    <name evidence="2" type="ORF">KL86SPO_70375</name>
</gene>
<feature type="region of interest" description="Disordered" evidence="1">
    <location>
        <begin position="1"/>
        <end position="24"/>
    </location>
</feature>
<proteinExistence type="predicted"/>
<accession>A0A212M190</accession>
<name>A0A212M190_9FIRM</name>
<dbReference type="SUPFAM" id="SSF48371">
    <property type="entry name" value="ARM repeat"/>
    <property type="match status" value="1"/>
</dbReference>
<sequence>MNINNVTTASNGTAVSPIQEQTTARDSVQVRQSAAEQTAAASKAVLVALKSLMSTELDALARTIATRTTLMNKLPPEFKELVQKILNQTQAAQTALPAGLAALLASSRSAGEKLSLLAAMLEEAAGADTAKTTEQADGKNAGKQQVPEKFMNALRDSNPDELKAAAKMLKELATAANQAGKQAAQELPAKPSQPGQAAARQQEPPTTPQPGQAAGKQPDKPAPQAGRLPVMQQGAAMPRPAGAPAEPPAAPVPASQPAEEPDAPLARPNNSANQPENKPATQPAIPQKPNSMAAENKNPAAALPAADTPEANSVMKQQQVPGAAARSGGGTPEQPEVAVLARMLAARPEIMKNMPAEIKEFIQVLLKQTDANKPVTTNLPEPLATLLKSPQPAADKFTMLARLLAEAAGSFRQDGGSALQTAVGGQQVLAELINAWRNKNQEVLKAAAKAMRELADTMPKPGVLAERQAGHSVLSFTVPLYFGDGQSVYPAHIHIYYQEEEDKKKSGQQMTETWLRICLETENIGMVEAAFRLYDGQNLDVKVRFDDSEAADSFVDSVPAVKEQLGQLPFQLGEFLVR</sequence>
<organism evidence="2">
    <name type="scientific">uncultured Sporomusa sp</name>
    <dbReference type="NCBI Taxonomy" id="307249"/>
    <lineage>
        <taxon>Bacteria</taxon>
        <taxon>Bacillati</taxon>
        <taxon>Bacillota</taxon>
        <taxon>Negativicutes</taxon>
        <taxon>Selenomonadales</taxon>
        <taxon>Sporomusaceae</taxon>
        <taxon>Sporomusa</taxon>
        <taxon>environmental samples</taxon>
    </lineage>
</organism>
<feature type="compositionally biased region" description="Low complexity" evidence="1">
    <location>
        <begin position="293"/>
        <end position="312"/>
    </location>
</feature>
<feature type="region of interest" description="Disordered" evidence="1">
    <location>
        <begin position="176"/>
        <end position="334"/>
    </location>
</feature>
<evidence type="ECO:0000256" key="1">
    <source>
        <dbReference type="SAM" id="MobiDB-lite"/>
    </source>
</evidence>
<dbReference type="EMBL" id="FMJE01000007">
    <property type="protein sequence ID" value="SCM83517.1"/>
    <property type="molecule type" value="Genomic_DNA"/>
</dbReference>
<feature type="compositionally biased region" description="Low complexity" evidence="1">
    <location>
        <begin position="196"/>
        <end position="215"/>
    </location>
</feature>
<dbReference type="InterPro" id="IPR016024">
    <property type="entry name" value="ARM-type_fold"/>
</dbReference>
<protein>
    <submittedName>
        <fullName evidence="2">Uncharacterized protein</fullName>
    </submittedName>
</protein>
<dbReference type="AlphaFoldDB" id="A0A212M190"/>
<reference evidence="2" key="1">
    <citation type="submission" date="2016-08" db="EMBL/GenBank/DDBJ databases">
        <authorList>
            <person name="Seilhamer J.J."/>
        </authorList>
    </citation>
    <scope>NUCLEOTIDE SEQUENCE</scope>
    <source>
        <strain evidence="2">86</strain>
    </source>
</reference>
<dbReference type="RefSeq" id="WP_288185920.1">
    <property type="nucleotide sequence ID" value="NZ_LT608335.1"/>
</dbReference>
<feature type="compositionally biased region" description="Polar residues" evidence="1">
    <location>
        <begin position="268"/>
        <end position="280"/>
    </location>
</feature>
<feature type="compositionally biased region" description="Low complexity" evidence="1">
    <location>
        <begin position="176"/>
        <end position="185"/>
    </location>
</feature>